<name>A0A6A6BMQ2_9PEZI</name>
<evidence type="ECO:0000313" key="2">
    <source>
        <dbReference type="Proteomes" id="UP000799438"/>
    </source>
</evidence>
<gene>
    <name evidence="1" type="ORF">K452DRAFT_143640</name>
</gene>
<reference evidence="1" key="1">
    <citation type="journal article" date="2020" name="Stud. Mycol.">
        <title>101 Dothideomycetes genomes: a test case for predicting lifestyles and emergence of pathogens.</title>
        <authorList>
            <person name="Haridas S."/>
            <person name="Albert R."/>
            <person name="Binder M."/>
            <person name="Bloem J."/>
            <person name="Labutti K."/>
            <person name="Salamov A."/>
            <person name="Andreopoulos B."/>
            <person name="Baker S."/>
            <person name="Barry K."/>
            <person name="Bills G."/>
            <person name="Bluhm B."/>
            <person name="Cannon C."/>
            <person name="Castanera R."/>
            <person name="Culley D."/>
            <person name="Daum C."/>
            <person name="Ezra D."/>
            <person name="Gonzalez J."/>
            <person name="Henrissat B."/>
            <person name="Kuo A."/>
            <person name="Liang C."/>
            <person name="Lipzen A."/>
            <person name="Lutzoni F."/>
            <person name="Magnuson J."/>
            <person name="Mondo S."/>
            <person name="Nolan M."/>
            <person name="Ohm R."/>
            <person name="Pangilinan J."/>
            <person name="Park H.-J."/>
            <person name="Ramirez L."/>
            <person name="Alfaro M."/>
            <person name="Sun H."/>
            <person name="Tritt A."/>
            <person name="Yoshinaga Y."/>
            <person name="Zwiers L.-H."/>
            <person name="Turgeon B."/>
            <person name="Goodwin S."/>
            <person name="Spatafora J."/>
            <person name="Crous P."/>
            <person name="Grigoriev I."/>
        </authorList>
    </citation>
    <scope>NUCLEOTIDE SEQUENCE</scope>
    <source>
        <strain evidence="1">CBS 121167</strain>
    </source>
</reference>
<dbReference type="AlphaFoldDB" id="A0A6A6BMQ2"/>
<keyword evidence="2" id="KW-1185">Reference proteome</keyword>
<sequence>MKQARLILLLGARHSYTHLRARMKKYEKRGRLLSEHGSHRGIGVCMCVYITTHGTDQKSAVSISTTYTNPQTAPQRTARNDLGTRNRIHTYIHAYVARPYNQNEPNP</sequence>
<dbReference type="RefSeq" id="XP_033400266.1">
    <property type="nucleotide sequence ID" value="XM_033535444.1"/>
</dbReference>
<evidence type="ECO:0000313" key="1">
    <source>
        <dbReference type="EMBL" id="KAF2144554.1"/>
    </source>
</evidence>
<organism evidence="1 2">
    <name type="scientific">Aplosporella prunicola CBS 121167</name>
    <dbReference type="NCBI Taxonomy" id="1176127"/>
    <lineage>
        <taxon>Eukaryota</taxon>
        <taxon>Fungi</taxon>
        <taxon>Dikarya</taxon>
        <taxon>Ascomycota</taxon>
        <taxon>Pezizomycotina</taxon>
        <taxon>Dothideomycetes</taxon>
        <taxon>Dothideomycetes incertae sedis</taxon>
        <taxon>Botryosphaeriales</taxon>
        <taxon>Aplosporellaceae</taxon>
        <taxon>Aplosporella</taxon>
    </lineage>
</organism>
<dbReference type="GeneID" id="54292938"/>
<proteinExistence type="predicted"/>
<dbReference type="Proteomes" id="UP000799438">
    <property type="component" value="Unassembled WGS sequence"/>
</dbReference>
<accession>A0A6A6BMQ2</accession>
<protein>
    <submittedName>
        <fullName evidence="1">Uncharacterized protein</fullName>
    </submittedName>
</protein>
<dbReference type="EMBL" id="ML995479">
    <property type="protein sequence ID" value="KAF2144554.1"/>
    <property type="molecule type" value="Genomic_DNA"/>
</dbReference>